<dbReference type="Gene3D" id="3.40.720.10">
    <property type="entry name" value="Alkaline Phosphatase, subunit A"/>
    <property type="match status" value="1"/>
</dbReference>
<dbReference type="GO" id="GO:0005829">
    <property type="term" value="C:cytosol"/>
    <property type="evidence" value="ECO:0007669"/>
    <property type="project" value="TreeGrafter"/>
</dbReference>
<keyword evidence="6 9" id="KW-0324">Glycolysis</keyword>
<feature type="binding site" evidence="9 12">
    <location>
        <position position="123"/>
    </location>
    <ligand>
        <name>substrate</name>
    </ligand>
</feature>
<dbReference type="CDD" id="cd16010">
    <property type="entry name" value="iPGM"/>
    <property type="match status" value="1"/>
</dbReference>
<protein>
    <recommendedName>
        <fullName evidence="9 10">2,3-bisphosphoglycerate-independent phosphoglycerate mutase</fullName>
        <shortName evidence="9">BPG-independent PGAM</shortName>
        <shortName evidence="9">Phosphoglyceromutase</shortName>
        <shortName evidence="9">iPGM</shortName>
        <ecNumber evidence="9 10">5.4.2.12</ecNumber>
    </recommendedName>
</protein>
<dbReference type="GO" id="GO:0004619">
    <property type="term" value="F:phosphoglycerate mutase activity"/>
    <property type="evidence" value="ECO:0007669"/>
    <property type="project" value="UniProtKB-UniRule"/>
</dbReference>
<dbReference type="EC" id="5.4.2.12" evidence="9 10"/>
<dbReference type="FunFam" id="3.40.1450.10:FF:000002">
    <property type="entry name" value="2,3-bisphosphoglycerate-independent phosphoglycerate mutase"/>
    <property type="match status" value="1"/>
</dbReference>
<comment type="pathway">
    <text evidence="3 9">Carbohydrate degradation; glycolysis; pyruvate from D-glyceraldehyde 3-phosphate: step 3/5.</text>
</comment>
<evidence type="ECO:0000313" key="17">
    <source>
        <dbReference type="Proteomes" id="UP000245391"/>
    </source>
</evidence>
<keyword evidence="8 9" id="KW-0413">Isomerase</keyword>
<evidence type="ECO:0000256" key="2">
    <source>
        <dbReference type="ARBA" id="ARBA00002315"/>
    </source>
</evidence>
<comment type="cofactor">
    <cofactor evidence="9">
        <name>Mn(2+)</name>
        <dbReference type="ChEBI" id="CHEBI:29035"/>
    </cofactor>
    <text evidence="9">Binds 2 manganese ions per subunit.</text>
</comment>
<dbReference type="Pfam" id="PF06415">
    <property type="entry name" value="iPGM_N"/>
    <property type="match status" value="1"/>
</dbReference>
<dbReference type="PANTHER" id="PTHR31637">
    <property type="entry name" value="2,3-BISPHOSPHOGLYCERATE-INDEPENDENT PHOSPHOGLYCERATE MUTASE"/>
    <property type="match status" value="1"/>
</dbReference>
<evidence type="ECO:0000256" key="9">
    <source>
        <dbReference type="HAMAP-Rule" id="MF_01038"/>
    </source>
</evidence>
<reference evidence="17" key="1">
    <citation type="submission" date="2018-05" db="EMBL/GenBank/DDBJ databases">
        <title>Pedobacter paludis sp. nov., isolated from wetland soil.</title>
        <authorList>
            <person name="Zhang Y."/>
        </authorList>
    </citation>
    <scope>NUCLEOTIDE SEQUENCE [LARGE SCALE GENOMIC DNA]</scope>
    <source>
        <strain evidence="17">R-8</strain>
    </source>
</reference>
<evidence type="ECO:0000256" key="1">
    <source>
        <dbReference type="ARBA" id="ARBA00000370"/>
    </source>
</evidence>
<comment type="similarity">
    <text evidence="4 9">Belongs to the BPG-independent phosphoglycerate mutase family.</text>
</comment>
<dbReference type="GO" id="GO:0006096">
    <property type="term" value="P:glycolytic process"/>
    <property type="evidence" value="ECO:0007669"/>
    <property type="project" value="UniProtKB-UniRule"/>
</dbReference>
<dbReference type="InterPro" id="IPR005995">
    <property type="entry name" value="Pgm_bpd_ind"/>
</dbReference>
<name>A0A317ESR2_9SPHI</name>
<evidence type="ECO:0000313" key="16">
    <source>
        <dbReference type="EMBL" id="PWS29991.1"/>
    </source>
</evidence>
<dbReference type="SUPFAM" id="SSF64158">
    <property type="entry name" value="2,3-Bisphosphoglycerate-independent phosphoglycerate mutase, substrate-binding domain"/>
    <property type="match status" value="1"/>
</dbReference>
<feature type="binding site" evidence="9 13">
    <location>
        <position position="12"/>
    </location>
    <ligand>
        <name>Mn(2+)</name>
        <dbReference type="ChEBI" id="CHEBI:29035"/>
        <label>2</label>
    </ligand>
</feature>
<evidence type="ECO:0000259" key="14">
    <source>
        <dbReference type="Pfam" id="PF01676"/>
    </source>
</evidence>
<feature type="binding site" evidence="9 13">
    <location>
        <position position="404"/>
    </location>
    <ligand>
        <name>Mn(2+)</name>
        <dbReference type="ChEBI" id="CHEBI:29035"/>
        <label>1</label>
    </ligand>
</feature>
<evidence type="ECO:0000256" key="12">
    <source>
        <dbReference type="PIRSR" id="PIRSR001492-2"/>
    </source>
</evidence>
<dbReference type="GO" id="GO:0006007">
    <property type="term" value="P:glucose catabolic process"/>
    <property type="evidence" value="ECO:0007669"/>
    <property type="project" value="InterPro"/>
</dbReference>
<keyword evidence="5 9" id="KW-0479">Metal-binding</keyword>
<feature type="binding site" evidence="9 12">
    <location>
        <position position="190"/>
    </location>
    <ligand>
        <name>substrate</name>
    </ligand>
</feature>
<evidence type="ECO:0000256" key="3">
    <source>
        <dbReference type="ARBA" id="ARBA00004798"/>
    </source>
</evidence>
<dbReference type="EMBL" id="QGNY01000009">
    <property type="protein sequence ID" value="PWS29991.1"/>
    <property type="molecule type" value="Genomic_DNA"/>
</dbReference>
<dbReference type="Pfam" id="PF01676">
    <property type="entry name" value="Metalloenzyme"/>
    <property type="match status" value="1"/>
</dbReference>
<comment type="caution">
    <text evidence="16">The sequence shown here is derived from an EMBL/GenBank/DDBJ whole genome shotgun (WGS) entry which is preliminary data.</text>
</comment>
<comment type="function">
    <text evidence="2 9">Catalyzes the interconversion of 2-phosphoglycerate and 3-phosphoglycerate.</text>
</comment>
<feature type="binding site" evidence="9 12">
    <location>
        <position position="184"/>
    </location>
    <ligand>
        <name>substrate</name>
    </ligand>
</feature>
<dbReference type="InterPro" id="IPR017850">
    <property type="entry name" value="Alkaline_phosphatase_core_sf"/>
</dbReference>
<comment type="catalytic activity">
    <reaction evidence="1 9">
        <text>(2R)-2-phosphoglycerate = (2R)-3-phosphoglycerate</text>
        <dbReference type="Rhea" id="RHEA:15901"/>
        <dbReference type="ChEBI" id="CHEBI:58272"/>
        <dbReference type="ChEBI" id="CHEBI:58289"/>
        <dbReference type="EC" id="5.4.2.12"/>
    </reaction>
</comment>
<proteinExistence type="inferred from homology"/>
<feature type="domain" description="Metalloenzyme" evidence="14">
    <location>
        <begin position="4"/>
        <end position="494"/>
    </location>
</feature>
<gene>
    <name evidence="9" type="primary">gpmI</name>
    <name evidence="16" type="ORF">DF947_20620</name>
</gene>
<dbReference type="Proteomes" id="UP000245391">
    <property type="component" value="Unassembled WGS sequence"/>
</dbReference>
<feature type="binding site" evidence="9 13">
    <location>
        <position position="400"/>
    </location>
    <ligand>
        <name>Mn(2+)</name>
        <dbReference type="ChEBI" id="CHEBI:29035"/>
        <label>1</label>
    </ligand>
</feature>
<evidence type="ECO:0000259" key="15">
    <source>
        <dbReference type="Pfam" id="PF06415"/>
    </source>
</evidence>
<keyword evidence="17" id="KW-1185">Reference proteome</keyword>
<dbReference type="InterPro" id="IPR006124">
    <property type="entry name" value="Metalloenzyme"/>
</dbReference>
<dbReference type="Gene3D" id="3.40.1450.10">
    <property type="entry name" value="BPG-independent phosphoglycerate mutase, domain B"/>
    <property type="match status" value="1"/>
</dbReference>
<feature type="binding site" evidence="9 13">
    <location>
        <position position="441"/>
    </location>
    <ligand>
        <name>Mn(2+)</name>
        <dbReference type="ChEBI" id="CHEBI:29035"/>
        <label>2</label>
    </ligand>
</feature>
<evidence type="ECO:0000256" key="8">
    <source>
        <dbReference type="ARBA" id="ARBA00023235"/>
    </source>
</evidence>
<organism evidence="16 17">
    <name type="scientific">Pedobacter paludis</name>
    <dbReference type="NCBI Taxonomy" id="2203212"/>
    <lineage>
        <taxon>Bacteria</taxon>
        <taxon>Pseudomonadati</taxon>
        <taxon>Bacteroidota</taxon>
        <taxon>Sphingobacteriia</taxon>
        <taxon>Sphingobacteriales</taxon>
        <taxon>Sphingobacteriaceae</taxon>
        <taxon>Pedobacter</taxon>
    </lineage>
</organism>
<dbReference type="GO" id="GO:0030145">
    <property type="term" value="F:manganese ion binding"/>
    <property type="evidence" value="ECO:0007669"/>
    <property type="project" value="UniProtKB-UniRule"/>
</dbReference>
<dbReference type="NCBIfam" id="TIGR01307">
    <property type="entry name" value="pgm_bpd_ind"/>
    <property type="match status" value="1"/>
</dbReference>
<dbReference type="UniPathway" id="UPA00109">
    <property type="reaction ID" value="UER00186"/>
</dbReference>
<feature type="binding site" evidence="9 12">
    <location>
        <position position="333"/>
    </location>
    <ligand>
        <name>substrate</name>
    </ligand>
</feature>
<evidence type="ECO:0000256" key="4">
    <source>
        <dbReference type="ARBA" id="ARBA00008819"/>
    </source>
</evidence>
<feature type="binding site" evidence="9 12">
    <location>
        <begin position="153"/>
        <end position="154"/>
    </location>
    <ligand>
        <name>substrate</name>
    </ligand>
</feature>
<dbReference type="InterPro" id="IPR011258">
    <property type="entry name" value="BPG-indep_PGM_N"/>
</dbReference>
<dbReference type="PANTHER" id="PTHR31637:SF0">
    <property type="entry name" value="2,3-BISPHOSPHOGLYCERATE-INDEPENDENT PHOSPHOGLYCERATE MUTASE"/>
    <property type="match status" value="1"/>
</dbReference>
<accession>A0A317ESR2</accession>
<dbReference type="HAMAP" id="MF_01038">
    <property type="entry name" value="GpmI"/>
    <property type="match status" value="1"/>
</dbReference>
<evidence type="ECO:0000256" key="6">
    <source>
        <dbReference type="ARBA" id="ARBA00023152"/>
    </source>
</evidence>
<dbReference type="AlphaFoldDB" id="A0A317ESR2"/>
<dbReference type="RefSeq" id="WP_109932543.1">
    <property type="nucleotide sequence ID" value="NZ_QGNY01000009.1"/>
</dbReference>
<feature type="active site" description="Phosphoserine intermediate" evidence="9 11">
    <location>
        <position position="62"/>
    </location>
</feature>
<feature type="binding site" evidence="9 12">
    <location>
        <begin position="260"/>
        <end position="263"/>
    </location>
    <ligand>
        <name>substrate</name>
    </ligand>
</feature>
<feature type="binding site" evidence="9 13">
    <location>
        <position position="442"/>
    </location>
    <ligand>
        <name>Mn(2+)</name>
        <dbReference type="ChEBI" id="CHEBI:29035"/>
        <label>2</label>
    </ligand>
</feature>
<dbReference type="PIRSF" id="PIRSF001492">
    <property type="entry name" value="IPGAM"/>
    <property type="match status" value="1"/>
</dbReference>
<evidence type="ECO:0000256" key="10">
    <source>
        <dbReference type="NCBIfam" id="TIGR01307"/>
    </source>
</evidence>
<feature type="binding site" evidence="9 13">
    <location>
        <position position="459"/>
    </location>
    <ligand>
        <name>Mn(2+)</name>
        <dbReference type="ChEBI" id="CHEBI:29035"/>
        <label>1</label>
    </ligand>
</feature>
<evidence type="ECO:0000256" key="13">
    <source>
        <dbReference type="PIRSR" id="PIRSR001492-3"/>
    </source>
</evidence>
<evidence type="ECO:0000256" key="5">
    <source>
        <dbReference type="ARBA" id="ARBA00022723"/>
    </source>
</evidence>
<keyword evidence="7 9" id="KW-0464">Manganese</keyword>
<sequence>MTNKKLALIILDGWGYGKQDNSDAAYAANTPFFDSLLQNYPNSKLEASGEAVGLPAGQMGNSEVGHMNLGAGRVVYQELGRINKAITDRELHSHPVLLSAFDYAKKNNKAVHFIGLVSNGGVHAHIEHLKALCDAADEANVEKTFVHAFLDGRDTDPNSGLGFIGDLQNHIQNSNAKLATMVGRYFAMDRDNRWERVKKAYDVMVNGIGEKTQDALATIKKSYDAGVTDEFLQPVVLTKNDGTPVATIQNDDVVICFNFRTDRGREITTALTQKDFPEQEMYKLPLYYVTMTTYDESFEKVNVVFTKDDLSKTLGEVLASNQKNQIRIAETEKYPHVTFFFSGGRESEFENEKRILIPSPKVATYDLQPEMSAAGITEAITSEIESGWADFICLNFANPDMVGHTGVFDAVIKAVETADKCAEIVVNKGLENGYSFILLADHGNSEFMVNNDGSANTAHTTNLVPCILIDNDYKTIADGKLGDIAPTVLKILGVAIPEEMTGNVLV</sequence>
<dbReference type="OrthoDB" id="9800863at2"/>
<feature type="binding site" evidence="9 13">
    <location>
        <position position="62"/>
    </location>
    <ligand>
        <name>Mn(2+)</name>
        <dbReference type="ChEBI" id="CHEBI:29035"/>
        <label>2</label>
    </ligand>
</feature>
<dbReference type="InterPro" id="IPR036646">
    <property type="entry name" value="PGAM_B_sf"/>
</dbReference>
<evidence type="ECO:0000256" key="11">
    <source>
        <dbReference type="PIRSR" id="PIRSR001492-1"/>
    </source>
</evidence>
<evidence type="ECO:0000256" key="7">
    <source>
        <dbReference type="ARBA" id="ARBA00023211"/>
    </source>
</evidence>
<comment type="subunit">
    <text evidence="9">Monomer.</text>
</comment>
<dbReference type="SUPFAM" id="SSF53649">
    <property type="entry name" value="Alkaline phosphatase-like"/>
    <property type="match status" value="1"/>
</dbReference>
<feature type="domain" description="BPG-independent PGAM N-terminal" evidence="15">
    <location>
        <begin position="82"/>
        <end position="296"/>
    </location>
</feature>